<keyword evidence="6" id="KW-0862">Zinc</keyword>
<dbReference type="GO" id="GO:0016020">
    <property type="term" value="C:membrane"/>
    <property type="evidence" value="ECO:0007669"/>
    <property type="project" value="UniProtKB-SubCell"/>
</dbReference>
<feature type="binding site" evidence="6">
    <location>
        <position position="316"/>
    </location>
    <ligand>
        <name>Zn(2+)</name>
        <dbReference type="ChEBI" id="CHEBI:29105"/>
    </ligand>
</feature>
<feature type="transmembrane region" description="Helical" evidence="7">
    <location>
        <begin position="138"/>
        <end position="162"/>
    </location>
</feature>
<dbReference type="Proteomes" id="UP000014500">
    <property type="component" value="Unassembled WGS sequence"/>
</dbReference>
<sequence length="370" mass="41969">MAYHSRLLPVGDVQFNFSIKILQLKKCTGVVTGRTAQKTDIYIRFRRVLSPLTYTIGMKSGHFAISVLNVDQVPADLREVAILRGYRTPTNSPSQCIASIFHATNETFNFWTHFLPTWYFTYWLAQLIRTVNVTEDEFSLPFLCFMITICVYPLISCVAHVFSSLSHTARHICYFCDYGALSLYSYGTAVLYRSYSLPDRLLTDGLANIHLVSCFLSSAISTLVACFSRFTDDIWLSQGLRVSAYAVPYLFGGFPLLCRVIMCYVQGDKCIMPSFWHHVCHFVAAFSGAFVYSTHLPERIWPGRFDIIGHSHQWLHICSIVTTNEQIMAALVDMQQRQIGSNNLSACTLSKLDEISQKGGHICDQKMTKF</sequence>
<dbReference type="Pfam" id="PF03006">
    <property type="entry name" value="HlyIII"/>
    <property type="match status" value="1"/>
</dbReference>
<accession>T1J160</accession>
<dbReference type="STRING" id="126957.T1J160"/>
<dbReference type="PANTHER" id="PTHR20855:SF143">
    <property type="entry name" value="MEMBRANE PROGESTIN RECEPTOR EPSILON"/>
    <property type="match status" value="1"/>
</dbReference>
<feature type="transmembrane region" description="Helical" evidence="7">
    <location>
        <begin position="274"/>
        <end position="292"/>
    </location>
</feature>
<reference evidence="8" key="2">
    <citation type="submission" date="2015-02" db="UniProtKB">
        <authorList>
            <consortium name="EnsemblMetazoa"/>
        </authorList>
    </citation>
    <scope>IDENTIFICATION</scope>
</reference>
<reference evidence="9" key="1">
    <citation type="submission" date="2011-05" db="EMBL/GenBank/DDBJ databases">
        <authorList>
            <person name="Richards S.R."/>
            <person name="Qu J."/>
            <person name="Jiang H."/>
            <person name="Jhangiani S.N."/>
            <person name="Agravi P."/>
            <person name="Goodspeed R."/>
            <person name="Gross S."/>
            <person name="Mandapat C."/>
            <person name="Jackson L."/>
            <person name="Mathew T."/>
            <person name="Pu L."/>
            <person name="Thornton R."/>
            <person name="Saada N."/>
            <person name="Wilczek-Boney K.B."/>
            <person name="Lee S."/>
            <person name="Kovar C."/>
            <person name="Wu Y."/>
            <person name="Scherer S.E."/>
            <person name="Worley K.C."/>
            <person name="Muzny D.M."/>
            <person name="Gibbs R."/>
        </authorList>
    </citation>
    <scope>NUCLEOTIDE SEQUENCE</scope>
    <source>
        <strain evidence="9">Brora</strain>
    </source>
</reference>
<organism evidence="8 9">
    <name type="scientific">Strigamia maritima</name>
    <name type="common">European centipede</name>
    <name type="synonym">Geophilus maritimus</name>
    <dbReference type="NCBI Taxonomy" id="126957"/>
    <lineage>
        <taxon>Eukaryota</taxon>
        <taxon>Metazoa</taxon>
        <taxon>Ecdysozoa</taxon>
        <taxon>Arthropoda</taxon>
        <taxon>Myriapoda</taxon>
        <taxon>Chilopoda</taxon>
        <taxon>Pleurostigmophora</taxon>
        <taxon>Geophilomorpha</taxon>
        <taxon>Linotaeniidae</taxon>
        <taxon>Strigamia</taxon>
    </lineage>
</organism>
<evidence type="ECO:0000256" key="1">
    <source>
        <dbReference type="ARBA" id="ARBA00004141"/>
    </source>
</evidence>
<feature type="transmembrane region" description="Helical" evidence="7">
    <location>
        <begin position="242"/>
        <end position="262"/>
    </location>
</feature>
<feature type="transmembrane region" description="Helical" evidence="7">
    <location>
        <begin position="174"/>
        <end position="195"/>
    </location>
</feature>
<dbReference type="EnsemblMetazoa" id="SMAR007277-RA">
    <property type="protein sequence ID" value="SMAR007277-PA"/>
    <property type="gene ID" value="SMAR007277"/>
</dbReference>
<dbReference type="PhylomeDB" id="T1J160"/>
<evidence type="ECO:0000256" key="3">
    <source>
        <dbReference type="ARBA" id="ARBA00022692"/>
    </source>
</evidence>
<keyword evidence="6" id="KW-0479">Metal-binding</keyword>
<dbReference type="GO" id="GO:0046872">
    <property type="term" value="F:metal ion binding"/>
    <property type="evidence" value="ECO:0007669"/>
    <property type="project" value="UniProtKB-KW"/>
</dbReference>
<evidence type="ECO:0000256" key="5">
    <source>
        <dbReference type="ARBA" id="ARBA00023136"/>
    </source>
</evidence>
<dbReference type="AlphaFoldDB" id="T1J160"/>
<evidence type="ECO:0000256" key="7">
    <source>
        <dbReference type="SAM" id="Phobius"/>
    </source>
</evidence>
<dbReference type="EMBL" id="JH431774">
    <property type="status" value="NOT_ANNOTATED_CDS"/>
    <property type="molecule type" value="Genomic_DNA"/>
</dbReference>
<comment type="similarity">
    <text evidence="2">Belongs to the ADIPOR family.</text>
</comment>
<comment type="subcellular location">
    <subcellularLocation>
        <location evidence="1">Membrane</location>
        <topology evidence="1">Multi-pass membrane protein</topology>
    </subcellularLocation>
</comment>
<feature type="binding site" evidence="6">
    <location>
        <position position="312"/>
    </location>
    <ligand>
        <name>Zn(2+)</name>
        <dbReference type="ChEBI" id="CHEBI:29105"/>
    </ligand>
</feature>
<dbReference type="HOGENOM" id="CLU_052356_1_0_1"/>
<evidence type="ECO:0000313" key="9">
    <source>
        <dbReference type="Proteomes" id="UP000014500"/>
    </source>
</evidence>
<feature type="binding site" evidence="6">
    <location>
        <position position="160"/>
    </location>
    <ligand>
        <name>Zn(2+)</name>
        <dbReference type="ChEBI" id="CHEBI:29105"/>
    </ligand>
</feature>
<keyword evidence="9" id="KW-1185">Reference proteome</keyword>
<dbReference type="eggNOG" id="KOG0748">
    <property type="taxonomic scope" value="Eukaryota"/>
</dbReference>
<feature type="transmembrane region" description="Helical" evidence="7">
    <location>
        <begin position="207"/>
        <end position="230"/>
    </location>
</feature>
<dbReference type="GO" id="GO:0038023">
    <property type="term" value="F:signaling receptor activity"/>
    <property type="evidence" value="ECO:0007669"/>
    <property type="project" value="TreeGrafter"/>
</dbReference>
<dbReference type="InterPro" id="IPR004254">
    <property type="entry name" value="AdipoR/HlyIII-related"/>
</dbReference>
<name>T1J160_STRMM</name>
<protein>
    <submittedName>
        <fullName evidence="8">Uncharacterized protein</fullName>
    </submittedName>
</protein>
<evidence type="ECO:0000256" key="2">
    <source>
        <dbReference type="ARBA" id="ARBA00007018"/>
    </source>
</evidence>
<dbReference type="OMA" id="IDQMPQV"/>
<evidence type="ECO:0000256" key="4">
    <source>
        <dbReference type="ARBA" id="ARBA00022989"/>
    </source>
</evidence>
<keyword evidence="5 7" id="KW-0472">Membrane</keyword>
<evidence type="ECO:0000256" key="6">
    <source>
        <dbReference type="PIRSR" id="PIRSR604254-1"/>
    </source>
</evidence>
<keyword evidence="4 7" id="KW-1133">Transmembrane helix</keyword>
<dbReference type="PANTHER" id="PTHR20855">
    <property type="entry name" value="ADIPOR/PROGESTIN RECEPTOR-RELATED"/>
    <property type="match status" value="1"/>
</dbReference>
<keyword evidence="3 7" id="KW-0812">Transmembrane</keyword>
<proteinExistence type="inferred from homology"/>
<evidence type="ECO:0000313" key="8">
    <source>
        <dbReference type="EnsemblMetazoa" id="SMAR007277-PA"/>
    </source>
</evidence>